<organism evidence="1">
    <name type="scientific">Arundo donax</name>
    <name type="common">Giant reed</name>
    <name type="synonym">Donax arundinaceus</name>
    <dbReference type="NCBI Taxonomy" id="35708"/>
    <lineage>
        <taxon>Eukaryota</taxon>
        <taxon>Viridiplantae</taxon>
        <taxon>Streptophyta</taxon>
        <taxon>Embryophyta</taxon>
        <taxon>Tracheophyta</taxon>
        <taxon>Spermatophyta</taxon>
        <taxon>Magnoliopsida</taxon>
        <taxon>Liliopsida</taxon>
        <taxon>Poales</taxon>
        <taxon>Poaceae</taxon>
        <taxon>PACMAD clade</taxon>
        <taxon>Arundinoideae</taxon>
        <taxon>Arundineae</taxon>
        <taxon>Arundo</taxon>
    </lineage>
</organism>
<accession>A0A0A9EPH3</accession>
<dbReference type="EMBL" id="GBRH01198120">
    <property type="protein sequence ID" value="JAD99775.1"/>
    <property type="molecule type" value="Transcribed_RNA"/>
</dbReference>
<protein>
    <submittedName>
        <fullName evidence="1">Uncharacterized protein</fullName>
    </submittedName>
</protein>
<proteinExistence type="predicted"/>
<reference evidence="1" key="1">
    <citation type="submission" date="2014-09" db="EMBL/GenBank/DDBJ databases">
        <authorList>
            <person name="Magalhaes I.L.F."/>
            <person name="Oliveira U."/>
            <person name="Santos F.R."/>
            <person name="Vidigal T.H.D.A."/>
            <person name="Brescovit A.D."/>
            <person name="Santos A.J."/>
        </authorList>
    </citation>
    <scope>NUCLEOTIDE SEQUENCE</scope>
    <source>
        <tissue evidence="1">Shoot tissue taken approximately 20 cm above the soil surface</tissue>
    </source>
</reference>
<reference evidence="1" key="2">
    <citation type="journal article" date="2015" name="Data Brief">
        <title>Shoot transcriptome of the giant reed, Arundo donax.</title>
        <authorList>
            <person name="Barrero R.A."/>
            <person name="Guerrero F.D."/>
            <person name="Moolhuijzen P."/>
            <person name="Goolsby J.A."/>
            <person name="Tidwell J."/>
            <person name="Bellgard S.E."/>
            <person name="Bellgard M.I."/>
        </authorList>
    </citation>
    <scope>NUCLEOTIDE SEQUENCE</scope>
    <source>
        <tissue evidence="1">Shoot tissue taken approximately 20 cm above the soil surface</tissue>
    </source>
</reference>
<evidence type="ECO:0000313" key="1">
    <source>
        <dbReference type="EMBL" id="JAD99775.1"/>
    </source>
</evidence>
<dbReference type="AlphaFoldDB" id="A0A0A9EPH3"/>
<sequence>MDRPIMNARINLQLGTSIMRSITTHENTPTTITAFPLDFILHFPTPESRNKVLSS</sequence>
<name>A0A0A9EPH3_ARUDO</name>